<dbReference type="Proteomes" id="UP001337305">
    <property type="component" value="Unassembled WGS sequence"/>
</dbReference>
<evidence type="ECO:0008006" key="3">
    <source>
        <dbReference type="Google" id="ProtNLM"/>
    </source>
</evidence>
<evidence type="ECO:0000313" key="1">
    <source>
        <dbReference type="EMBL" id="MEF3834807.1"/>
    </source>
</evidence>
<reference evidence="1 2" key="1">
    <citation type="submission" date="2022-09" db="EMBL/GenBank/DDBJ databases">
        <title>Genome sequencing of Flavivirga sp. MEBiC05379.</title>
        <authorList>
            <person name="Oh H.-M."/>
            <person name="Kwon K.K."/>
            <person name="Park M.J."/>
            <person name="Yang S.-H."/>
        </authorList>
    </citation>
    <scope>NUCLEOTIDE SEQUENCE [LARGE SCALE GENOMIC DNA]</scope>
    <source>
        <strain evidence="1 2">MEBiC05379</strain>
    </source>
</reference>
<gene>
    <name evidence="1" type="ORF">N1F79_16865</name>
</gene>
<dbReference type="RefSeq" id="WP_303307117.1">
    <property type="nucleotide sequence ID" value="NZ_JAODOP010000004.1"/>
</dbReference>
<accession>A0ABU7XY47</accession>
<protein>
    <recommendedName>
        <fullName evidence="3">GyrI-like small molecule binding domain-containing protein</fullName>
    </recommendedName>
</protein>
<evidence type="ECO:0000313" key="2">
    <source>
        <dbReference type="Proteomes" id="UP001337305"/>
    </source>
</evidence>
<keyword evidence="2" id="KW-1185">Reference proteome</keyword>
<dbReference type="EMBL" id="JAODOP010000004">
    <property type="protein sequence ID" value="MEF3834807.1"/>
    <property type="molecule type" value="Genomic_DNA"/>
</dbReference>
<comment type="caution">
    <text evidence="1">The sequence shown here is derived from an EMBL/GenBank/DDBJ whole genome shotgun (WGS) entry which is preliminary data.</text>
</comment>
<sequence>MNIPEFLFHYYEIEQGPFLNITQNKFEEAKKIQNNISVGFNSKRPPNYIELRFALEKRLREGFIAKGGKPKRNDPFYFTLGACEWMRSCYKNPGVVKIPLVNMKPEQISFTYPDSMVSFQFHDEPKLAKYKKACNGQVYLLNEMKELLKQYGIPSEEKWLSQENLKYDRYIEVQVWDDFIINKYQNKSHTHSIKK</sequence>
<name>A0ABU7XY47_9FLAO</name>
<organism evidence="1 2">
    <name type="scientific">Flavivirga spongiicola</name>
    <dbReference type="NCBI Taxonomy" id="421621"/>
    <lineage>
        <taxon>Bacteria</taxon>
        <taxon>Pseudomonadati</taxon>
        <taxon>Bacteroidota</taxon>
        <taxon>Flavobacteriia</taxon>
        <taxon>Flavobacteriales</taxon>
        <taxon>Flavobacteriaceae</taxon>
        <taxon>Flavivirga</taxon>
    </lineage>
</organism>
<proteinExistence type="predicted"/>